<dbReference type="Gene3D" id="3.90.840.10">
    <property type="entry name" value="Thiol-activated cytolysin superfamily/Thiol-activated cytolysin, alpha-beta domain"/>
    <property type="match status" value="1"/>
</dbReference>
<evidence type="ECO:0000313" key="4">
    <source>
        <dbReference type="Proteomes" id="UP000520814"/>
    </source>
</evidence>
<dbReference type="GO" id="GO:0015485">
    <property type="term" value="F:cholesterol binding"/>
    <property type="evidence" value="ECO:0007669"/>
    <property type="project" value="InterPro"/>
</dbReference>
<dbReference type="EMBL" id="JACHGW010000004">
    <property type="protein sequence ID" value="MBB6052335.1"/>
    <property type="molecule type" value="Genomic_DNA"/>
</dbReference>
<dbReference type="PRINTS" id="PR01400">
    <property type="entry name" value="TACYTOLYSIN"/>
</dbReference>
<name>A0A7W9W8N1_ARMRO</name>
<feature type="signal peptide" evidence="2">
    <location>
        <begin position="1"/>
        <end position="24"/>
    </location>
</feature>
<dbReference type="AlphaFoldDB" id="A0A7W9W8N1"/>
<dbReference type="Proteomes" id="UP000520814">
    <property type="component" value="Unassembled WGS sequence"/>
</dbReference>
<dbReference type="InterPro" id="IPR036363">
    <property type="entry name" value="Thiol_cytolysin_ab_sf"/>
</dbReference>
<dbReference type="InterPro" id="IPR001869">
    <property type="entry name" value="Thiol_cytolysin"/>
</dbReference>
<dbReference type="RefSeq" id="WP_184201188.1">
    <property type="nucleotide sequence ID" value="NZ_JACHGW010000004.1"/>
</dbReference>
<protein>
    <recommendedName>
        <fullName evidence="5">Thiol-activated cytolysin</fullName>
    </recommendedName>
</protein>
<feature type="region of interest" description="Disordered" evidence="1">
    <location>
        <begin position="97"/>
        <end position="121"/>
    </location>
</feature>
<dbReference type="Gene3D" id="3.30.1040.20">
    <property type="match status" value="1"/>
</dbReference>
<keyword evidence="2" id="KW-0732">Signal</keyword>
<organism evidence="3 4">
    <name type="scientific">Armatimonas rosea</name>
    <dbReference type="NCBI Taxonomy" id="685828"/>
    <lineage>
        <taxon>Bacteria</taxon>
        <taxon>Bacillati</taxon>
        <taxon>Armatimonadota</taxon>
        <taxon>Armatimonadia</taxon>
        <taxon>Armatimonadales</taxon>
        <taxon>Armatimonadaceae</taxon>
        <taxon>Armatimonas</taxon>
    </lineage>
</organism>
<keyword evidence="4" id="KW-1185">Reference proteome</keyword>
<evidence type="ECO:0000256" key="2">
    <source>
        <dbReference type="SAM" id="SignalP"/>
    </source>
</evidence>
<sequence length="609" mass="66008">MKNYLLASSLAVGLILGASSAVTAQKPPKAQGIPRGTTVVPATVKEPPKSDRLLKDRVMLLANLETTTSLDAFFEALPAWAPREGDAILPPTVRRIAPNLDTPTPQGGDPATSTEKEGNRAYNVTRSRYSLTTNPAAIVSFDPAAEFFWPGSLLQENGLRAGLGSLNKIPNLETKRAPLRVFVVNPSVSNGSRTVAEPSGATVGSAVGELRELLNGRDIPTSSDFKYTRADSVEQSALSLGIDARYMTGYVKSVFSTKSTAREESINGTLILRGYTIAMEPQAPGWRGFFNESFTLDDAHALARMKVIDHKNLPCYIATVTYGTIVAFNMKRTLTEDELKAKVQAGGSIGFASADVSVAAEQLRRDEKTTITFTTIGGPADNVVRAASSTNFNQIIQALLARAPKPSEMAPISYTVRSLKDQALASMMRTTEYVHTEYAPNPAGETYELRLYVKINDSDDGVLDNTVECYGEARLAGQKFWEIPRTKADETKREKNGTIDIGDGGDFGGAVTPHTLDYYYDTKEKLKLDIRIMDRDGGSKDDLLGEWKLEIDPREWAKRGEVVLVGPTHLDGSPVLLKVPGLPVPGFPNGVPTTSPAELHITLVRKGFL</sequence>
<evidence type="ECO:0000256" key="1">
    <source>
        <dbReference type="SAM" id="MobiDB-lite"/>
    </source>
</evidence>
<gene>
    <name evidence="3" type="ORF">HNQ39_004156</name>
</gene>
<evidence type="ECO:0008006" key="5">
    <source>
        <dbReference type="Google" id="ProtNLM"/>
    </source>
</evidence>
<reference evidence="3 4" key="1">
    <citation type="submission" date="2020-08" db="EMBL/GenBank/DDBJ databases">
        <title>Genomic Encyclopedia of Type Strains, Phase IV (KMG-IV): sequencing the most valuable type-strain genomes for metagenomic binning, comparative biology and taxonomic classification.</title>
        <authorList>
            <person name="Goeker M."/>
        </authorList>
    </citation>
    <scope>NUCLEOTIDE SEQUENCE [LARGE SCALE GENOMIC DNA]</scope>
    <source>
        <strain evidence="3 4">DSM 23562</strain>
    </source>
</reference>
<dbReference type="InterPro" id="IPR036359">
    <property type="entry name" value="Thiol_cytolysin_sf"/>
</dbReference>
<evidence type="ECO:0000313" key="3">
    <source>
        <dbReference type="EMBL" id="MBB6052335.1"/>
    </source>
</evidence>
<feature type="chain" id="PRO_5030624490" description="Thiol-activated cytolysin" evidence="2">
    <location>
        <begin position="25"/>
        <end position="609"/>
    </location>
</feature>
<dbReference type="SUPFAM" id="SSF56978">
    <property type="entry name" value="Perfringolysin"/>
    <property type="match status" value="1"/>
</dbReference>
<accession>A0A7W9W8N1</accession>
<dbReference type="Gene3D" id="3.40.30.40">
    <property type="entry name" value="Perfringolysin"/>
    <property type="match status" value="1"/>
</dbReference>
<dbReference type="Pfam" id="PF01289">
    <property type="entry name" value="Thiol_cytolysin"/>
    <property type="match status" value="1"/>
</dbReference>
<proteinExistence type="predicted"/>
<comment type="caution">
    <text evidence="3">The sequence shown here is derived from an EMBL/GenBank/DDBJ whole genome shotgun (WGS) entry which is preliminary data.</text>
</comment>